<dbReference type="EMBL" id="ABMABF030000005">
    <property type="protein sequence ID" value="EMJ5133990.1"/>
    <property type="molecule type" value="Genomic_DNA"/>
</dbReference>
<comment type="caution">
    <text evidence="2">The sequence shown here is derived from an EMBL/GenBank/DDBJ whole genome shotgun (WGS) entry which is preliminary data.</text>
</comment>
<evidence type="ECO:0000313" key="2">
    <source>
        <dbReference type="EMBL" id="EMJ5133990.1"/>
    </source>
</evidence>
<reference evidence="2" key="1">
    <citation type="submission" date="2024-02" db="EMBL/GenBank/DDBJ databases">
        <authorList>
            <consortium name="Clinical and Environmental Microbiology Branch: Whole genome sequencing antimicrobial resistance pathogens in the healthcare setting"/>
        </authorList>
    </citation>
    <scope>NUCLEOTIDE SEQUENCE</scope>
    <source>
        <strain evidence="2">2021GO-0154</strain>
    </source>
</reference>
<dbReference type="AlphaFoldDB" id="A0AAI9DBC1"/>
<name>A0AAI9DBC1_PROST</name>
<organism evidence="2">
    <name type="scientific">Providencia stuartii</name>
    <dbReference type="NCBI Taxonomy" id="588"/>
    <lineage>
        <taxon>Bacteria</taxon>
        <taxon>Pseudomonadati</taxon>
        <taxon>Pseudomonadota</taxon>
        <taxon>Gammaproteobacteria</taxon>
        <taxon>Enterobacterales</taxon>
        <taxon>Morganellaceae</taxon>
        <taxon>Providencia</taxon>
    </lineage>
</organism>
<feature type="region of interest" description="Disordered" evidence="1">
    <location>
        <begin position="72"/>
        <end position="92"/>
    </location>
</feature>
<accession>A0AAI9DBC1</accession>
<proteinExistence type="predicted"/>
<evidence type="ECO:0000256" key="1">
    <source>
        <dbReference type="SAM" id="MobiDB-lite"/>
    </source>
</evidence>
<sequence>MQQITYLPRTGKTNSKMRRYAARGELMARKAAEAANRGRTTEEIWDSIFKPVDETDVLASLIIGIKDMPDVQRKQPRLRKPIMSDGSITARG</sequence>
<gene>
    <name evidence="2" type="ORF">RG298_001700</name>
</gene>
<protein>
    <submittedName>
        <fullName evidence="2">Uncharacterized protein</fullName>
    </submittedName>
</protein>